<dbReference type="VEuPathDB" id="FungiDB:AB675_3144"/>
<comment type="caution">
    <text evidence="2">The sequence shown here is derived from an EMBL/GenBank/DDBJ whole genome shotgun (WGS) entry which is preliminary data.</text>
</comment>
<feature type="compositionally biased region" description="Basic residues" evidence="1">
    <location>
        <begin position="501"/>
        <end position="510"/>
    </location>
</feature>
<proteinExistence type="predicted"/>
<feature type="compositionally biased region" description="Basic and acidic residues" evidence="1">
    <location>
        <begin position="152"/>
        <end position="161"/>
    </location>
</feature>
<sequence length="510" mass="56710">MAEVVASVIGITTFGVKLVDTLYDFGCNVASAREQSSRIGDRVNDYVTILDILSGLLEDEASLVSAKAAAMVKKLCVQSNNLFHDIDDLVPRTKFDGTVAWLDRIKWNFRKPKTEWLLGQIEYIKTNVLLLVMTTIVGKRIRKRRAKKKSQQPRDDPDLQRQTRRAQNVIVQHINAGERLAALQKDLEQADTAETKVENASQALVQSSGQLAVVLMSRQVDAIARFQNSMVSYSDPASRQAYVMDKSPALLRDLLGEWTLLSGTSTQQMPRLRLSRTRHRQLAILGPDIGLGRVVLSPQLALLPVHQIRVTTVQCNGQPAHGLSCSRPSCPYGGAGGTAAGRKDKGGLGKSAGFGIRVKKEADKKDASEAAMERTKLGERSEKERRAEADRRRRLRHAPDVDNADHVTGSPKPGQEWYYNGHEGLRGPSGKNADYDSGDESDDSLARKWAAKFDKTRQYMEKAALGARSRPKFERHESGSYWSSHHRSGSDPDKYASSAKERKRRRHDDS</sequence>
<evidence type="ECO:0008006" key="4">
    <source>
        <dbReference type="Google" id="ProtNLM"/>
    </source>
</evidence>
<organism evidence="2 3">
    <name type="scientific">Cyphellophora attinorum</name>
    <dbReference type="NCBI Taxonomy" id="1664694"/>
    <lineage>
        <taxon>Eukaryota</taxon>
        <taxon>Fungi</taxon>
        <taxon>Dikarya</taxon>
        <taxon>Ascomycota</taxon>
        <taxon>Pezizomycotina</taxon>
        <taxon>Eurotiomycetes</taxon>
        <taxon>Chaetothyriomycetidae</taxon>
        <taxon>Chaetothyriales</taxon>
        <taxon>Cyphellophoraceae</taxon>
        <taxon>Cyphellophora</taxon>
    </lineage>
</organism>
<feature type="region of interest" description="Disordered" evidence="1">
    <location>
        <begin position="361"/>
        <end position="444"/>
    </location>
</feature>
<feature type="region of interest" description="Disordered" evidence="1">
    <location>
        <begin position="462"/>
        <end position="510"/>
    </location>
</feature>
<evidence type="ECO:0000256" key="1">
    <source>
        <dbReference type="SAM" id="MobiDB-lite"/>
    </source>
</evidence>
<dbReference type="RefSeq" id="XP_017997834.1">
    <property type="nucleotide sequence ID" value="XM_018143171.1"/>
</dbReference>
<dbReference type="STRING" id="1664694.A0A0N0NK90"/>
<evidence type="ECO:0000313" key="2">
    <source>
        <dbReference type="EMBL" id="KPI37871.1"/>
    </source>
</evidence>
<feature type="region of interest" description="Disordered" evidence="1">
    <location>
        <begin position="143"/>
        <end position="163"/>
    </location>
</feature>
<feature type="compositionally biased region" description="Basic and acidic residues" evidence="1">
    <location>
        <begin position="361"/>
        <end position="405"/>
    </location>
</feature>
<dbReference type="AlphaFoldDB" id="A0A0N0NK90"/>
<evidence type="ECO:0000313" key="3">
    <source>
        <dbReference type="Proteomes" id="UP000038010"/>
    </source>
</evidence>
<dbReference type="GeneID" id="28735051"/>
<accession>A0A0N0NK90</accession>
<name>A0A0N0NK90_9EURO</name>
<reference evidence="2 3" key="1">
    <citation type="submission" date="2015-06" db="EMBL/GenBank/DDBJ databases">
        <title>Draft genome of the ant-associated black yeast Phialophora attae CBS 131958.</title>
        <authorList>
            <person name="Moreno L.F."/>
            <person name="Stielow B.J."/>
            <person name="de Hoog S."/>
            <person name="Vicente V.A."/>
            <person name="Weiss V.A."/>
            <person name="de Vries M."/>
            <person name="Cruz L.M."/>
            <person name="Souza E.M."/>
        </authorList>
    </citation>
    <scope>NUCLEOTIDE SEQUENCE [LARGE SCALE GENOMIC DNA]</scope>
    <source>
        <strain evidence="2 3">CBS 131958</strain>
    </source>
</reference>
<dbReference type="Proteomes" id="UP000038010">
    <property type="component" value="Unassembled WGS sequence"/>
</dbReference>
<protein>
    <recommendedName>
        <fullName evidence="4">Fungal N-terminal domain-containing protein</fullName>
    </recommendedName>
</protein>
<gene>
    <name evidence="2" type="ORF">AB675_3144</name>
</gene>
<dbReference type="EMBL" id="LFJN01000021">
    <property type="protein sequence ID" value="KPI37871.1"/>
    <property type="molecule type" value="Genomic_DNA"/>
</dbReference>
<dbReference type="OrthoDB" id="4121285at2759"/>
<keyword evidence="3" id="KW-1185">Reference proteome</keyword>